<dbReference type="PANTHER" id="PTHR35908:SF1">
    <property type="entry name" value="CONSERVED PROTEIN"/>
    <property type="match status" value="1"/>
</dbReference>
<organism evidence="2 3">
    <name type="scientific">Lentzea atacamensis</name>
    <dbReference type="NCBI Taxonomy" id="531938"/>
    <lineage>
        <taxon>Bacteria</taxon>
        <taxon>Bacillati</taxon>
        <taxon>Actinomycetota</taxon>
        <taxon>Actinomycetes</taxon>
        <taxon>Pseudonocardiales</taxon>
        <taxon>Pseudonocardiaceae</taxon>
        <taxon>Lentzea</taxon>
    </lineage>
</organism>
<dbReference type="Gene3D" id="3.10.180.10">
    <property type="entry name" value="2,3-Dihydroxybiphenyl 1,2-Dioxygenase, domain 1"/>
    <property type="match status" value="1"/>
</dbReference>
<dbReference type="PANTHER" id="PTHR35908">
    <property type="entry name" value="HYPOTHETICAL FUSION PROTEIN"/>
    <property type="match status" value="1"/>
</dbReference>
<dbReference type="InterPro" id="IPR029068">
    <property type="entry name" value="Glyas_Bleomycin-R_OHBP_Dase"/>
</dbReference>
<keyword evidence="3" id="KW-1185">Reference proteome</keyword>
<evidence type="ECO:0000259" key="1">
    <source>
        <dbReference type="Pfam" id="PF18029"/>
    </source>
</evidence>
<dbReference type="Proteomes" id="UP000248714">
    <property type="component" value="Unassembled WGS sequence"/>
</dbReference>
<name>A0ABX9E914_9PSEU</name>
<protein>
    <recommendedName>
        <fullName evidence="1">Glyoxalase-like domain-containing protein</fullName>
    </recommendedName>
</protein>
<sequence length="144" mass="16064">MTWCRCSANLGRMARMHDVVIDCAHPASLARFWAQALDDHEIAPYDEAELTRLRAMGIDDPEDDPSVLLDGSPRFFFNRVPEPKTVKNRVHVDLWCDDVEAEVARLVGLGASVVSRDGVWFVLADPEGNEFCLSSTEHPLSPEA</sequence>
<evidence type="ECO:0000313" key="3">
    <source>
        <dbReference type="Proteomes" id="UP000248714"/>
    </source>
</evidence>
<gene>
    <name evidence="2" type="ORF">C8D87_10532</name>
</gene>
<accession>A0ABX9E914</accession>
<comment type="caution">
    <text evidence="2">The sequence shown here is derived from an EMBL/GenBank/DDBJ whole genome shotgun (WGS) entry which is preliminary data.</text>
</comment>
<reference evidence="2 3" key="1">
    <citation type="submission" date="2018-06" db="EMBL/GenBank/DDBJ databases">
        <title>Genomic Encyclopedia of Type Strains, Phase IV (KMG-IV): sequencing the most valuable type-strain genomes for metagenomic binning, comparative biology and taxonomic classification.</title>
        <authorList>
            <person name="Goeker M."/>
        </authorList>
    </citation>
    <scope>NUCLEOTIDE SEQUENCE [LARGE SCALE GENOMIC DNA]</scope>
    <source>
        <strain evidence="2 3">DSM 45479</strain>
    </source>
</reference>
<dbReference type="InterPro" id="IPR041581">
    <property type="entry name" value="Glyoxalase_6"/>
</dbReference>
<dbReference type="Pfam" id="PF18029">
    <property type="entry name" value="Glyoxalase_6"/>
    <property type="match status" value="1"/>
</dbReference>
<dbReference type="EMBL" id="QLTT01000005">
    <property type="protein sequence ID" value="RAS64545.1"/>
    <property type="molecule type" value="Genomic_DNA"/>
</dbReference>
<feature type="domain" description="Glyoxalase-like" evidence="1">
    <location>
        <begin position="18"/>
        <end position="133"/>
    </location>
</feature>
<proteinExistence type="predicted"/>
<dbReference type="SUPFAM" id="SSF54593">
    <property type="entry name" value="Glyoxalase/Bleomycin resistance protein/Dihydroxybiphenyl dioxygenase"/>
    <property type="match status" value="1"/>
</dbReference>
<evidence type="ECO:0000313" key="2">
    <source>
        <dbReference type="EMBL" id="RAS64545.1"/>
    </source>
</evidence>